<keyword evidence="3" id="KW-1185">Reference proteome</keyword>
<proteinExistence type="predicted"/>
<feature type="domain" description="FP protein C-terminal" evidence="1">
    <location>
        <begin position="137"/>
        <end position="182"/>
    </location>
</feature>
<organism evidence="2 3">
    <name type="scientific">Helicoverpa armigera</name>
    <name type="common">Cotton bollworm</name>
    <name type="synonym">Heliothis armigera</name>
    <dbReference type="NCBI Taxonomy" id="29058"/>
    <lineage>
        <taxon>Eukaryota</taxon>
        <taxon>Metazoa</taxon>
        <taxon>Ecdysozoa</taxon>
        <taxon>Arthropoda</taxon>
        <taxon>Hexapoda</taxon>
        <taxon>Insecta</taxon>
        <taxon>Pterygota</taxon>
        <taxon>Neoptera</taxon>
        <taxon>Endopterygota</taxon>
        <taxon>Lepidoptera</taxon>
        <taxon>Glossata</taxon>
        <taxon>Ditrysia</taxon>
        <taxon>Noctuoidea</taxon>
        <taxon>Noctuidae</taxon>
        <taxon>Heliothinae</taxon>
        <taxon>Helicoverpa</taxon>
    </lineage>
</organism>
<dbReference type="InterPro" id="IPR057251">
    <property type="entry name" value="FP_C"/>
</dbReference>
<sequence>MIERNFEERTLTLNRNLLTIKSLIRRQNQDALEKDIIITNLYEPCVENLTYLVYRVAHVLGVYLTIYDIVSVERLGSRRFEEASPLLLKPRPVAARLSTRRLAEEMVQRSRVLRNLNNEHLDLPGPRRRVVVHERLTRYFEHLYKELRSTGRQQGYKYIWRKRGHLYVRRTDNHPAQEVRSWEEFHSMFPNSVDVESVD</sequence>
<dbReference type="OrthoDB" id="5960234at2759"/>
<accession>A0A2W1BNK2</accession>
<dbReference type="EMBL" id="KZ150024">
    <property type="protein sequence ID" value="PZC74857.1"/>
    <property type="molecule type" value="Genomic_DNA"/>
</dbReference>
<reference evidence="2 3" key="1">
    <citation type="journal article" date="2017" name="BMC Biol.">
        <title>Genomic innovations, transcriptional plasticity and gene loss underlying the evolution and divergence of two highly polyphagous and invasive Helicoverpa pest species.</title>
        <authorList>
            <person name="Pearce S.L."/>
            <person name="Clarke D.F."/>
            <person name="East P.D."/>
            <person name="Elfekih S."/>
            <person name="Gordon K.H."/>
            <person name="Jermiin L.S."/>
            <person name="McGaughran A."/>
            <person name="Oakeshott J.G."/>
            <person name="Papanikolaou A."/>
            <person name="Perera O.P."/>
            <person name="Rane R.V."/>
            <person name="Richards S."/>
            <person name="Tay W.T."/>
            <person name="Walsh T.K."/>
            <person name="Anderson A."/>
            <person name="Anderson C.J."/>
            <person name="Asgari S."/>
            <person name="Board P.G."/>
            <person name="Bretschneider A."/>
            <person name="Campbell P.M."/>
            <person name="Chertemps T."/>
            <person name="Christeller J.T."/>
            <person name="Coppin C.W."/>
            <person name="Downes S.J."/>
            <person name="Duan G."/>
            <person name="Farnsworth C.A."/>
            <person name="Good R.T."/>
            <person name="Han L.B."/>
            <person name="Han Y.C."/>
            <person name="Hatje K."/>
            <person name="Horne I."/>
            <person name="Huang Y.P."/>
            <person name="Hughes D.S."/>
            <person name="Jacquin-Joly E."/>
            <person name="James W."/>
            <person name="Jhangiani S."/>
            <person name="Kollmar M."/>
            <person name="Kuwar S.S."/>
            <person name="Li S."/>
            <person name="Liu N.Y."/>
            <person name="Maibeche M.T."/>
            <person name="Miller J.R."/>
            <person name="Montagne N."/>
            <person name="Perry T."/>
            <person name="Qu J."/>
            <person name="Song S.V."/>
            <person name="Sutton G.G."/>
            <person name="Vogel H."/>
            <person name="Walenz B.P."/>
            <person name="Xu W."/>
            <person name="Zhang H.J."/>
            <person name="Zou Z."/>
            <person name="Batterham P."/>
            <person name="Edwards O.R."/>
            <person name="Feyereisen R."/>
            <person name="Gibbs R.A."/>
            <person name="Heckel D.G."/>
            <person name="McGrath A."/>
            <person name="Robin C."/>
            <person name="Scherer S.E."/>
            <person name="Worley K.C."/>
            <person name="Wu Y.D."/>
        </authorList>
    </citation>
    <scope>NUCLEOTIDE SEQUENCE [LARGE SCALE GENOMIC DNA]</scope>
    <source>
        <strain evidence="2">Harm_GR_Male_#8</strain>
        <tissue evidence="2">Whole organism</tissue>
    </source>
</reference>
<evidence type="ECO:0000313" key="2">
    <source>
        <dbReference type="EMBL" id="PZC74857.1"/>
    </source>
</evidence>
<dbReference type="Pfam" id="PF25298">
    <property type="entry name" value="Baculo_FP_2nd"/>
    <property type="match status" value="1"/>
</dbReference>
<evidence type="ECO:0000259" key="1">
    <source>
        <dbReference type="Pfam" id="PF25298"/>
    </source>
</evidence>
<evidence type="ECO:0000313" key="3">
    <source>
        <dbReference type="Proteomes" id="UP000249218"/>
    </source>
</evidence>
<dbReference type="AlphaFoldDB" id="A0A2W1BNK2"/>
<name>A0A2W1BNK2_HELAM</name>
<protein>
    <recommendedName>
        <fullName evidence="1">FP protein C-terminal domain-containing protein</fullName>
    </recommendedName>
</protein>
<dbReference type="Proteomes" id="UP000249218">
    <property type="component" value="Unassembled WGS sequence"/>
</dbReference>
<gene>
    <name evidence="2" type="primary">HaOG207121</name>
    <name evidence="2" type="ORF">B5X24_HaOG207121</name>
</gene>